<accession>A0A4R6RX51</accession>
<dbReference type="InterPro" id="IPR000182">
    <property type="entry name" value="GNAT_dom"/>
</dbReference>
<dbReference type="PANTHER" id="PTHR39173:SF1">
    <property type="entry name" value="ACETYLTRANSFERASE"/>
    <property type="match status" value="1"/>
</dbReference>
<dbReference type="GO" id="GO:0016747">
    <property type="term" value="F:acyltransferase activity, transferring groups other than amino-acyl groups"/>
    <property type="evidence" value="ECO:0007669"/>
    <property type="project" value="InterPro"/>
</dbReference>
<evidence type="ECO:0000259" key="1">
    <source>
        <dbReference type="Pfam" id="PF13302"/>
    </source>
</evidence>
<evidence type="ECO:0000313" key="2">
    <source>
        <dbReference type="EMBL" id="TDP91077.1"/>
    </source>
</evidence>
<evidence type="ECO:0000313" key="3">
    <source>
        <dbReference type="Proteomes" id="UP000295444"/>
    </source>
</evidence>
<sequence>MRLPSVDVHASFVEAMAEFLAECGGDPERTTMVGNELVDDRWRTPEGFADYVASVRADAVRPRQAGWMTQTTWWWCAGSTYLGRIDLRHGLTEALRTEGGHIGYDVRPSARCRGDATAMVAAVLPHARAMGIDAVLLTCNAGNLASRRVIEANGGELEAERGNRCRYWITLKSRCG</sequence>
<dbReference type="PANTHER" id="PTHR39173">
    <property type="entry name" value="ACETYLTRANSFERASE"/>
    <property type="match status" value="1"/>
</dbReference>
<proteinExistence type="predicted"/>
<keyword evidence="3" id="KW-1185">Reference proteome</keyword>
<dbReference type="Gene3D" id="3.40.630.30">
    <property type="match status" value="1"/>
</dbReference>
<dbReference type="EMBL" id="SNXZ01000009">
    <property type="protein sequence ID" value="TDP91077.1"/>
    <property type="molecule type" value="Genomic_DNA"/>
</dbReference>
<name>A0A4R6RX51_LABRH</name>
<dbReference type="Proteomes" id="UP000295444">
    <property type="component" value="Unassembled WGS sequence"/>
</dbReference>
<keyword evidence="2" id="KW-0808">Transferase</keyword>
<dbReference type="SUPFAM" id="SSF55729">
    <property type="entry name" value="Acyl-CoA N-acyltransferases (Nat)"/>
    <property type="match status" value="1"/>
</dbReference>
<gene>
    <name evidence="2" type="ORF">EV186_10969</name>
</gene>
<protein>
    <submittedName>
        <fullName evidence="2">Putative acetyltransferase</fullName>
    </submittedName>
</protein>
<comment type="caution">
    <text evidence="2">The sequence shown here is derived from an EMBL/GenBank/DDBJ whole genome shotgun (WGS) entry which is preliminary data.</text>
</comment>
<dbReference type="AlphaFoldDB" id="A0A4R6RX51"/>
<dbReference type="Pfam" id="PF13302">
    <property type="entry name" value="Acetyltransf_3"/>
    <property type="match status" value="1"/>
</dbReference>
<dbReference type="InterPro" id="IPR016181">
    <property type="entry name" value="Acyl_CoA_acyltransferase"/>
</dbReference>
<feature type="domain" description="N-acetyltransferase" evidence="1">
    <location>
        <begin position="21"/>
        <end position="155"/>
    </location>
</feature>
<organism evidence="2 3">
    <name type="scientific">Labedaea rhizosphaerae</name>
    <dbReference type="NCBI Taxonomy" id="598644"/>
    <lineage>
        <taxon>Bacteria</taxon>
        <taxon>Bacillati</taxon>
        <taxon>Actinomycetota</taxon>
        <taxon>Actinomycetes</taxon>
        <taxon>Pseudonocardiales</taxon>
        <taxon>Pseudonocardiaceae</taxon>
        <taxon>Labedaea</taxon>
    </lineage>
</organism>
<reference evidence="2 3" key="1">
    <citation type="submission" date="2019-03" db="EMBL/GenBank/DDBJ databases">
        <title>Genomic Encyclopedia of Type Strains, Phase IV (KMG-IV): sequencing the most valuable type-strain genomes for metagenomic binning, comparative biology and taxonomic classification.</title>
        <authorList>
            <person name="Goeker M."/>
        </authorList>
    </citation>
    <scope>NUCLEOTIDE SEQUENCE [LARGE SCALE GENOMIC DNA]</scope>
    <source>
        <strain evidence="2 3">DSM 45361</strain>
    </source>
</reference>